<gene>
    <name evidence="1" type="ORF">PTTW11_09632</name>
</gene>
<accession>A0A6S6WBF6</accession>
<proteinExistence type="predicted"/>
<dbReference type="EMBL" id="HG992985">
    <property type="protein sequence ID" value="CAE7206949.1"/>
    <property type="molecule type" value="Genomic_DNA"/>
</dbReference>
<sequence>MKIFLGTVTFLALFQMGLAYPRDILDPRRDTVVSPEVVRPAGAIEGGTSSCSKNTWGQPCTSGGECCSGVCSRQACTRS</sequence>
<evidence type="ECO:0000313" key="1">
    <source>
        <dbReference type="EMBL" id="CAE7206949.1"/>
    </source>
</evidence>
<organism evidence="1 2">
    <name type="scientific">Pyrenophora teres f. teres</name>
    <dbReference type="NCBI Taxonomy" id="97479"/>
    <lineage>
        <taxon>Eukaryota</taxon>
        <taxon>Fungi</taxon>
        <taxon>Dikarya</taxon>
        <taxon>Ascomycota</taxon>
        <taxon>Pezizomycotina</taxon>
        <taxon>Dothideomycetes</taxon>
        <taxon>Pleosporomycetidae</taxon>
        <taxon>Pleosporales</taxon>
        <taxon>Pleosporineae</taxon>
        <taxon>Pleosporaceae</taxon>
        <taxon>Pyrenophora</taxon>
    </lineage>
</organism>
<name>A0A6S6WBF6_9PLEO</name>
<reference evidence="1" key="1">
    <citation type="submission" date="2021-02" db="EMBL/GenBank/DDBJ databases">
        <authorList>
            <person name="Syme A R."/>
            <person name="Syme A R."/>
            <person name="Moolhuijzen P."/>
        </authorList>
    </citation>
    <scope>NUCLEOTIDE SEQUENCE</scope>
    <source>
        <strain evidence="1">W1-1</strain>
    </source>
</reference>
<protein>
    <submittedName>
        <fullName evidence="1">Uncharacterized protein</fullName>
    </submittedName>
</protein>
<evidence type="ECO:0000313" key="2">
    <source>
        <dbReference type="Proteomes" id="UP000472372"/>
    </source>
</evidence>
<dbReference type="Proteomes" id="UP000472372">
    <property type="component" value="Chromosome 9"/>
</dbReference>
<dbReference type="AlphaFoldDB" id="A0A6S6WBF6"/>